<dbReference type="AlphaFoldDB" id="A0AAJ5UWM5"/>
<dbReference type="EMBL" id="CP118677">
    <property type="protein sequence ID" value="WEA19413.1"/>
    <property type="molecule type" value="Genomic_DNA"/>
</dbReference>
<feature type="transmembrane region" description="Helical" evidence="1">
    <location>
        <begin position="48"/>
        <end position="67"/>
    </location>
</feature>
<evidence type="ECO:0000313" key="4">
    <source>
        <dbReference type="Proteomes" id="UP001217631"/>
    </source>
</evidence>
<proteinExistence type="predicted"/>
<protein>
    <recommendedName>
        <fullName evidence="2">CD-NTase-associated protein 15 domain-containing protein</fullName>
    </recommendedName>
</protein>
<feature type="transmembrane region" description="Helical" evidence="1">
    <location>
        <begin position="17"/>
        <end position="36"/>
    </location>
</feature>
<organism evidence="3 4">
    <name type="scientific">Pseudomonas juntendi</name>
    <dbReference type="NCBI Taxonomy" id="2666183"/>
    <lineage>
        <taxon>Bacteria</taxon>
        <taxon>Pseudomonadati</taxon>
        <taxon>Pseudomonadota</taxon>
        <taxon>Gammaproteobacteria</taxon>
        <taxon>Pseudomonadales</taxon>
        <taxon>Pseudomonadaceae</taxon>
        <taxon>Pseudomonas</taxon>
    </lineage>
</organism>
<accession>A0AAJ5UWM5</accession>
<name>A0AAJ5UWM5_9PSED</name>
<dbReference type="Proteomes" id="UP001217631">
    <property type="component" value="Chromosome"/>
</dbReference>
<dbReference type="InterPro" id="IPR041208">
    <property type="entry name" value="Cap15"/>
</dbReference>
<keyword evidence="1" id="KW-0472">Membrane</keyword>
<reference evidence="3" key="1">
    <citation type="submission" date="2023-02" db="EMBL/GenBank/DDBJ databases">
        <title>tmexCD-toprJ-like cluster.</title>
        <authorList>
            <person name="Gao X."/>
            <person name="Wang C."/>
            <person name="Liu J."/>
        </authorList>
    </citation>
    <scope>NUCLEOTIDE SEQUENCE</scope>
    <source>
        <strain evidence="3">GDW21C697WI</strain>
    </source>
</reference>
<dbReference type="Pfam" id="PF18153">
    <property type="entry name" value="Cap15_CD_rec"/>
    <property type="match status" value="1"/>
</dbReference>
<keyword evidence="1" id="KW-0812">Transmembrane</keyword>
<gene>
    <name evidence="3" type="ORF">PWA60_19340</name>
</gene>
<feature type="domain" description="CD-NTase-associated protein 15" evidence="2">
    <location>
        <begin position="79"/>
        <end position="194"/>
    </location>
</feature>
<dbReference type="RefSeq" id="WP_192440768.1">
    <property type="nucleotide sequence ID" value="NZ_CP118677.1"/>
</dbReference>
<evidence type="ECO:0000313" key="3">
    <source>
        <dbReference type="EMBL" id="WEA19413.1"/>
    </source>
</evidence>
<evidence type="ECO:0000259" key="2">
    <source>
        <dbReference type="Pfam" id="PF18153"/>
    </source>
</evidence>
<evidence type="ECO:0000256" key="1">
    <source>
        <dbReference type="SAM" id="Phobius"/>
    </source>
</evidence>
<keyword evidence="1" id="KW-1133">Transmembrane helix</keyword>
<sequence length="221" mass="25582">MNNLSLTQTELQRLLKMYFWTAVALTILIYLAQVPFNSDHLAIGWKSITYALTATTVVFGAFFKLAWRFPYISKLMRRPIVHGVWRGTLRSDFKTPDKAPLEIPIIFVIRQTYLTISIESFTRAQEGESKLEALIQNSRTESCRLCYVFELRRQYQGENKLTTGSGELRLIDDSARLRGHYWTNTPTHGDLELTLISRDPEGINCFEIAERKWPSNEAEKK</sequence>